<dbReference type="Proteomes" id="UP001064048">
    <property type="component" value="Chromosome 14"/>
</dbReference>
<gene>
    <name evidence="1" type="ORF">MSG28_008658</name>
</gene>
<accession>A0ACC0J7I4</accession>
<organism evidence="1 2">
    <name type="scientific">Choristoneura fumiferana</name>
    <name type="common">Spruce budworm moth</name>
    <name type="synonym">Archips fumiferana</name>
    <dbReference type="NCBI Taxonomy" id="7141"/>
    <lineage>
        <taxon>Eukaryota</taxon>
        <taxon>Metazoa</taxon>
        <taxon>Ecdysozoa</taxon>
        <taxon>Arthropoda</taxon>
        <taxon>Hexapoda</taxon>
        <taxon>Insecta</taxon>
        <taxon>Pterygota</taxon>
        <taxon>Neoptera</taxon>
        <taxon>Endopterygota</taxon>
        <taxon>Lepidoptera</taxon>
        <taxon>Glossata</taxon>
        <taxon>Ditrysia</taxon>
        <taxon>Tortricoidea</taxon>
        <taxon>Tortricidae</taxon>
        <taxon>Tortricinae</taxon>
        <taxon>Choristoneura</taxon>
    </lineage>
</organism>
<name>A0ACC0J7I4_CHOFU</name>
<comment type="caution">
    <text evidence="1">The sequence shown here is derived from an EMBL/GenBank/DDBJ whole genome shotgun (WGS) entry which is preliminary data.</text>
</comment>
<proteinExistence type="predicted"/>
<dbReference type="EMBL" id="CM046114">
    <property type="protein sequence ID" value="KAI8420070.1"/>
    <property type="molecule type" value="Genomic_DNA"/>
</dbReference>
<protein>
    <submittedName>
        <fullName evidence="1">Uncharacterized protein</fullName>
    </submittedName>
</protein>
<keyword evidence="2" id="KW-1185">Reference proteome</keyword>
<evidence type="ECO:0000313" key="1">
    <source>
        <dbReference type="EMBL" id="KAI8420070.1"/>
    </source>
</evidence>
<sequence length="626" mass="69470">MSTRRARIKAVASLPVRRKNTEGQLKEEKLKSPETPRPTTLQDEIFKIKSPVNKTASPIQPLQETRPSDVPLTADVLSPSPKNLPSVVRTPKRSEKVPVITSVPRPATNPFVSPLQCYNPARKAVPSPIGLSPLSKTLPVSTEGIERLESPNSSKTSPYVADKAKTDTPCVEQPVIPANSSERRLTLSSLEDYNPPSIPESITDETGMDGIVPLQPTRNIPKPLDLLKSEIISENAPVLFDPIIPLPSPSKVRPKLRPAPRLAPHRRNSVQGSASESEDESRRALLTGGAPTSVPPRQRHDSHTSHSTMHSLPNREVTRIRNDSVCSGVSQVTVPPPASPLKERHVTKCRRQDMSRRLTAMRRRWDPVKKDALTMYDLIFYNPTTNPIVPDQDELKAKEATLKDEEERKKAPVEEEEVDDPPAESAPVPQIKLGPNGEIMLDEQSLVIKQTDSNRKLSSSVVREGAWGGGGGRYSRSARTADWSEAETVRFYRALAAVGTDFTLMAPLFPDRTRKDLKLKFKKEEKLNGIQVDKALRSQTAWDAAGLQDVFAREREAAARRAEAERELLAAARRAQRERARAAQHMRLRQSKWGGQRRAARRPSASCWPPRAALNESAREPRNTCG</sequence>
<evidence type="ECO:0000313" key="2">
    <source>
        <dbReference type="Proteomes" id="UP001064048"/>
    </source>
</evidence>
<reference evidence="1 2" key="1">
    <citation type="journal article" date="2022" name="Genome Biol. Evol.">
        <title>The Spruce Budworm Genome: Reconstructing the Evolutionary History of Antifreeze Proteins.</title>
        <authorList>
            <person name="Beliveau C."/>
            <person name="Gagne P."/>
            <person name="Picq S."/>
            <person name="Vernygora O."/>
            <person name="Keeling C.I."/>
            <person name="Pinkney K."/>
            <person name="Doucet D."/>
            <person name="Wen F."/>
            <person name="Johnston J.S."/>
            <person name="Maaroufi H."/>
            <person name="Boyle B."/>
            <person name="Laroche J."/>
            <person name="Dewar K."/>
            <person name="Juretic N."/>
            <person name="Blackburn G."/>
            <person name="Nisole A."/>
            <person name="Brunet B."/>
            <person name="Brandao M."/>
            <person name="Lumley L."/>
            <person name="Duan J."/>
            <person name="Quan G."/>
            <person name="Lucarotti C.J."/>
            <person name="Roe A.D."/>
            <person name="Sperling F.A.H."/>
            <person name="Levesque R.C."/>
            <person name="Cusson M."/>
        </authorList>
    </citation>
    <scope>NUCLEOTIDE SEQUENCE [LARGE SCALE GENOMIC DNA]</scope>
    <source>
        <strain evidence="1">Glfc:IPQL:Cfum</strain>
    </source>
</reference>